<comment type="function">
    <text evidence="4">Catalyzes the transfer of a formyl group from 10-formyltetrahydrofolate to 5-phospho-ribosyl-glycinamide (GAR), producing 5-phospho-ribosyl-N-formylglycinamide (FGAR) and tetrahydrofolate.</text>
</comment>
<dbReference type="GO" id="GO:0006189">
    <property type="term" value="P:'de novo' IMP biosynthetic process"/>
    <property type="evidence" value="ECO:0007669"/>
    <property type="project" value="UniProtKB-UniRule"/>
</dbReference>
<evidence type="ECO:0000313" key="6">
    <source>
        <dbReference type="EMBL" id="RDV15578.1"/>
    </source>
</evidence>
<dbReference type="Pfam" id="PF00551">
    <property type="entry name" value="Formyl_trans_N"/>
    <property type="match status" value="1"/>
</dbReference>
<dbReference type="UniPathway" id="UPA00074">
    <property type="reaction ID" value="UER00126"/>
</dbReference>
<comment type="catalytic activity">
    <reaction evidence="4">
        <text>N(1)-(5-phospho-beta-D-ribosyl)glycinamide + (6R)-10-formyltetrahydrofolate = N(2)-formyl-N(1)-(5-phospho-beta-D-ribosyl)glycinamide + (6S)-5,6,7,8-tetrahydrofolate + H(+)</text>
        <dbReference type="Rhea" id="RHEA:15053"/>
        <dbReference type="ChEBI" id="CHEBI:15378"/>
        <dbReference type="ChEBI" id="CHEBI:57453"/>
        <dbReference type="ChEBI" id="CHEBI:143788"/>
        <dbReference type="ChEBI" id="CHEBI:147286"/>
        <dbReference type="ChEBI" id="CHEBI:195366"/>
        <dbReference type="EC" id="2.1.2.2"/>
    </reaction>
</comment>
<evidence type="ECO:0000313" key="7">
    <source>
        <dbReference type="Proteomes" id="UP000256708"/>
    </source>
</evidence>
<comment type="pathway">
    <text evidence="1 4">Purine metabolism; IMP biosynthesis via de novo pathway; N(2)-formyl-N(1)-(5-phospho-D-ribosyl)glycinamide from N(1)-(5-phospho-D-ribosyl)glycinamide (10-formyl THF route): step 1/1.</text>
</comment>
<dbReference type="PANTHER" id="PTHR43369">
    <property type="entry name" value="PHOSPHORIBOSYLGLYCINAMIDE FORMYLTRANSFERASE"/>
    <property type="match status" value="1"/>
</dbReference>
<dbReference type="PANTHER" id="PTHR43369:SF2">
    <property type="entry name" value="PHOSPHORIBOSYLGLYCINAMIDE FORMYLTRANSFERASE"/>
    <property type="match status" value="1"/>
</dbReference>
<feature type="binding site" evidence="4">
    <location>
        <begin position="36"/>
        <end position="38"/>
    </location>
    <ligand>
        <name>N(1)-(5-phospho-beta-D-ribosyl)glycinamide</name>
        <dbReference type="ChEBI" id="CHEBI:143788"/>
    </ligand>
</feature>
<accession>A0A3D8LDU2</accession>
<keyword evidence="2 4" id="KW-0808">Transferase</keyword>
<dbReference type="EMBL" id="QRGR01000008">
    <property type="protein sequence ID" value="RDV15578.1"/>
    <property type="molecule type" value="Genomic_DNA"/>
</dbReference>
<comment type="caution">
    <text evidence="4">Lacks conserved residue(s) required for the propagation of feature annotation.</text>
</comment>
<dbReference type="Gene3D" id="3.40.50.170">
    <property type="entry name" value="Formyl transferase, N-terminal domain"/>
    <property type="match status" value="1"/>
</dbReference>
<evidence type="ECO:0000256" key="2">
    <source>
        <dbReference type="ARBA" id="ARBA00022679"/>
    </source>
</evidence>
<dbReference type="CDD" id="cd08645">
    <property type="entry name" value="FMT_core_GART"/>
    <property type="match status" value="1"/>
</dbReference>
<keyword evidence="7" id="KW-1185">Reference proteome</keyword>
<evidence type="ECO:0000256" key="4">
    <source>
        <dbReference type="HAMAP-Rule" id="MF_01930"/>
    </source>
</evidence>
<feature type="active site" description="Proton donor" evidence="4">
    <location>
        <position position="128"/>
    </location>
</feature>
<dbReference type="InterPro" id="IPR036477">
    <property type="entry name" value="Formyl_transf_N_sf"/>
</dbReference>
<evidence type="ECO:0000256" key="3">
    <source>
        <dbReference type="ARBA" id="ARBA00022755"/>
    </source>
</evidence>
<feature type="site" description="Raises pKa of active site His" evidence="4">
    <location>
        <position position="169"/>
    </location>
</feature>
<sequence>MLASTGKPAIFAASLQAVLLKRPDKKNIVIFASGSGSNAQRLLEYFEHHPEIRVAALFSNNPKAYALKRAETYHVPALLFSREEFLHTDKVLQQIQQFNPDLIVLAGFLWLVPKNLLQAFPNRIINIHPALLPQYGGKGMHGMHVHTAVVEAGEKESGITIHYINEEYDKGAFIRQERCPVLPTDTPEDLAARVLQLEHQYLPLVVEQLIKEQDQPDKED</sequence>
<evidence type="ECO:0000256" key="1">
    <source>
        <dbReference type="ARBA" id="ARBA00005054"/>
    </source>
</evidence>
<dbReference type="GO" id="GO:0005829">
    <property type="term" value="C:cytosol"/>
    <property type="evidence" value="ECO:0007669"/>
    <property type="project" value="TreeGrafter"/>
</dbReference>
<feature type="domain" description="Formyl transferase N-terminal" evidence="5">
    <location>
        <begin position="26"/>
        <end position="206"/>
    </location>
</feature>
<protein>
    <recommendedName>
        <fullName evidence="4">Phosphoribosylglycinamide formyltransferase</fullName>
        <ecNumber evidence="4">2.1.2.2</ecNumber>
    </recommendedName>
    <alternativeName>
        <fullName evidence="4">5'-phosphoribosylglycinamide transformylase</fullName>
    </alternativeName>
    <alternativeName>
        <fullName evidence="4">GAR transformylase</fullName>
        <shortName evidence="4">GART</shortName>
    </alternativeName>
</protein>
<dbReference type="SUPFAM" id="SSF53328">
    <property type="entry name" value="Formyltransferase"/>
    <property type="match status" value="1"/>
</dbReference>
<dbReference type="HAMAP" id="MF_01930">
    <property type="entry name" value="PurN"/>
    <property type="match status" value="1"/>
</dbReference>
<reference evidence="7" key="1">
    <citation type="submission" date="2018-08" db="EMBL/GenBank/DDBJ databases">
        <authorList>
            <person name="Liu Z.-W."/>
            <person name="Du Z.-J."/>
        </authorList>
    </citation>
    <scope>NUCLEOTIDE SEQUENCE [LARGE SCALE GENOMIC DNA]</scope>
    <source>
        <strain evidence="7">H4X</strain>
    </source>
</reference>
<organism evidence="6 7">
    <name type="scientific">Pontibacter diazotrophicus</name>
    <dbReference type="NCBI Taxonomy" id="1400979"/>
    <lineage>
        <taxon>Bacteria</taxon>
        <taxon>Pseudomonadati</taxon>
        <taxon>Bacteroidota</taxon>
        <taxon>Cytophagia</taxon>
        <taxon>Cytophagales</taxon>
        <taxon>Hymenobacteraceae</taxon>
        <taxon>Pontibacter</taxon>
    </lineage>
</organism>
<dbReference type="InterPro" id="IPR004607">
    <property type="entry name" value="GART"/>
</dbReference>
<feature type="binding site" evidence="4">
    <location>
        <position position="126"/>
    </location>
    <ligand>
        <name>(6R)-10-formyltetrahydrofolate</name>
        <dbReference type="ChEBI" id="CHEBI:195366"/>
    </ligand>
</feature>
<gene>
    <name evidence="4 6" type="primary">purN</name>
    <name evidence="6" type="ORF">DXT99_08815</name>
</gene>
<dbReference type="EC" id="2.1.2.2" evidence="4"/>
<dbReference type="GO" id="GO:0004644">
    <property type="term" value="F:phosphoribosylglycinamide formyltransferase activity"/>
    <property type="evidence" value="ECO:0007669"/>
    <property type="project" value="UniProtKB-UniRule"/>
</dbReference>
<name>A0A3D8LDU2_9BACT</name>
<dbReference type="NCBIfam" id="TIGR00639">
    <property type="entry name" value="PurN"/>
    <property type="match status" value="1"/>
</dbReference>
<dbReference type="Proteomes" id="UP000256708">
    <property type="component" value="Unassembled WGS sequence"/>
</dbReference>
<dbReference type="InterPro" id="IPR002376">
    <property type="entry name" value="Formyl_transf_N"/>
</dbReference>
<dbReference type="OrthoDB" id="9806170at2"/>
<dbReference type="AlphaFoldDB" id="A0A3D8LDU2"/>
<evidence type="ECO:0000259" key="5">
    <source>
        <dbReference type="Pfam" id="PF00551"/>
    </source>
</evidence>
<comment type="similarity">
    <text evidence="4">Belongs to the GART family.</text>
</comment>
<comment type="caution">
    <text evidence="6">The sequence shown here is derived from an EMBL/GenBank/DDBJ whole genome shotgun (WGS) entry which is preliminary data.</text>
</comment>
<keyword evidence="3 4" id="KW-0658">Purine biosynthesis</keyword>
<proteinExistence type="inferred from homology"/>
<feature type="binding site" evidence="4">
    <location>
        <position position="82"/>
    </location>
    <ligand>
        <name>(6R)-10-formyltetrahydrofolate</name>
        <dbReference type="ChEBI" id="CHEBI:195366"/>
    </ligand>
</feature>